<reference evidence="1" key="2">
    <citation type="journal article" date="2020" name="Nat. Commun.">
        <title>Large-scale genome sequencing of mycorrhizal fungi provides insights into the early evolution of symbiotic traits.</title>
        <authorList>
            <person name="Miyauchi S."/>
            <person name="Kiss E."/>
            <person name="Kuo A."/>
            <person name="Drula E."/>
            <person name="Kohler A."/>
            <person name="Sanchez-Garcia M."/>
            <person name="Morin E."/>
            <person name="Andreopoulos B."/>
            <person name="Barry K.W."/>
            <person name="Bonito G."/>
            <person name="Buee M."/>
            <person name="Carver A."/>
            <person name="Chen C."/>
            <person name="Cichocki N."/>
            <person name="Clum A."/>
            <person name="Culley D."/>
            <person name="Crous P.W."/>
            <person name="Fauchery L."/>
            <person name="Girlanda M."/>
            <person name="Hayes R.D."/>
            <person name="Keri Z."/>
            <person name="LaButti K."/>
            <person name="Lipzen A."/>
            <person name="Lombard V."/>
            <person name="Magnuson J."/>
            <person name="Maillard F."/>
            <person name="Murat C."/>
            <person name="Nolan M."/>
            <person name="Ohm R.A."/>
            <person name="Pangilinan J."/>
            <person name="Pereira M.F."/>
            <person name="Perotto S."/>
            <person name="Peter M."/>
            <person name="Pfister S."/>
            <person name="Riley R."/>
            <person name="Sitrit Y."/>
            <person name="Stielow J.B."/>
            <person name="Szollosi G."/>
            <person name="Zifcakova L."/>
            <person name="Stursova M."/>
            <person name="Spatafora J.W."/>
            <person name="Tedersoo L."/>
            <person name="Vaario L.M."/>
            <person name="Yamada A."/>
            <person name="Yan M."/>
            <person name="Wang P."/>
            <person name="Xu J."/>
            <person name="Bruns T."/>
            <person name="Baldrian P."/>
            <person name="Vilgalys R."/>
            <person name="Dunand C."/>
            <person name="Henrissat B."/>
            <person name="Grigoriev I.V."/>
            <person name="Hibbett D."/>
            <person name="Nagy L.G."/>
            <person name="Martin F.M."/>
        </authorList>
    </citation>
    <scope>NUCLEOTIDE SEQUENCE</scope>
    <source>
        <strain evidence="1">P2</strain>
    </source>
</reference>
<reference evidence="1" key="1">
    <citation type="submission" date="2019-10" db="EMBL/GenBank/DDBJ databases">
        <authorList>
            <consortium name="DOE Joint Genome Institute"/>
            <person name="Kuo A."/>
            <person name="Miyauchi S."/>
            <person name="Kiss E."/>
            <person name="Drula E."/>
            <person name="Kohler A."/>
            <person name="Sanchez-Garcia M."/>
            <person name="Andreopoulos B."/>
            <person name="Barry K.W."/>
            <person name="Bonito G."/>
            <person name="Buee M."/>
            <person name="Carver A."/>
            <person name="Chen C."/>
            <person name="Cichocki N."/>
            <person name="Clum A."/>
            <person name="Culley D."/>
            <person name="Crous P.W."/>
            <person name="Fauchery L."/>
            <person name="Girlanda M."/>
            <person name="Hayes R."/>
            <person name="Keri Z."/>
            <person name="Labutti K."/>
            <person name="Lipzen A."/>
            <person name="Lombard V."/>
            <person name="Magnuson J."/>
            <person name="Maillard F."/>
            <person name="Morin E."/>
            <person name="Murat C."/>
            <person name="Nolan M."/>
            <person name="Ohm R."/>
            <person name="Pangilinan J."/>
            <person name="Pereira M."/>
            <person name="Perotto S."/>
            <person name="Peter M."/>
            <person name="Riley R."/>
            <person name="Sitrit Y."/>
            <person name="Stielow B."/>
            <person name="Szollosi G."/>
            <person name="Zifcakova L."/>
            <person name="Stursova M."/>
            <person name="Spatafora J.W."/>
            <person name="Tedersoo L."/>
            <person name="Vaario L.-M."/>
            <person name="Yamada A."/>
            <person name="Yan M."/>
            <person name="Wang P."/>
            <person name="Xu J."/>
            <person name="Bruns T."/>
            <person name="Baldrian P."/>
            <person name="Vilgalys R."/>
            <person name="Henrissat B."/>
            <person name="Grigoriev I.V."/>
            <person name="Hibbett D."/>
            <person name="Nagy L.G."/>
            <person name="Martin F.M."/>
        </authorList>
    </citation>
    <scope>NUCLEOTIDE SEQUENCE</scope>
    <source>
        <strain evidence="1">P2</strain>
    </source>
</reference>
<organism evidence="1 2">
    <name type="scientific">Thelephora ganbajun</name>
    <name type="common">Ganba fungus</name>
    <dbReference type="NCBI Taxonomy" id="370292"/>
    <lineage>
        <taxon>Eukaryota</taxon>
        <taxon>Fungi</taxon>
        <taxon>Dikarya</taxon>
        <taxon>Basidiomycota</taxon>
        <taxon>Agaricomycotina</taxon>
        <taxon>Agaricomycetes</taxon>
        <taxon>Thelephorales</taxon>
        <taxon>Thelephoraceae</taxon>
        <taxon>Thelephora</taxon>
    </lineage>
</organism>
<name>A0ACB6ZI18_THEGA</name>
<dbReference type="EMBL" id="MU118001">
    <property type="protein sequence ID" value="KAF9649192.1"/>
    <property type="molecule type" value="Genomic_DNA"/>
</dbReference>
<proteinExistence type="predicted"/>
<sequence length="487" mass="52992">MSQHGNGDALWEPAPLPYFKRVQPGDVGYIRAGCFHLLFSAGYPLGKRQLGIDAPFTFEKLDIGLIIDCEPRVPGYLHTEGVRVTGARLPPSASPVPMLESGSRYTFQLTGGQGAILVTKYQTYREDIQRMGDFEKYTKKHYGSWVAFAEKTGHGSDVNPVLVTGVDRTRDFAMVSYSNVDNLKCEFTTSVPEVASASAWGTWEARGFVHTTCGPQSRCVPTQATSSALSGNSDTETVSDEYDQCVFVRYYTMRKRLGIPKIIRAGAGPHDLGPGCREGKKSPKVEASSTLDSGSDIVSRSCGDDRGDDRSPVVTIGTESNIIVHNTIANSDADSALIHHRDIALLREPGGSIDLSAQLLERRPSITVDGDGAGTIECQADLSTDRRPYDTATPTPLSISSKIGRGKMPGKIPPLPVVMATDTVSAKTSLMRIVSWDGKSQNIYQVLTTAFEAKDYLDCIKDLRAQNIDPPSYINSLDKVSSHSFRR</sequence>
<protein>
    <submittedName>
        <fullName evidence="1">Uncharacterized protein</fullName>
    </submittedName>
</protein>
<evidence type="ECO:0000313" key="2">
    <source>
        <dbReference type="Proteomes" id="UP000886501"/>
    </source>
</evidence>
<keyword evidence="2" id="KW-1185">Reference proteome</keyword>
<evidence type="ECO:0000313" key="1">
    <source>
        <dbReference type="EMBL" id="KAF9649192.1"/>
    </source>
</evidence>
<accession>A0ACB6ZI18</accession>
<dbReference type="Proteomes" id="UP000886501">
    <property type="component" value="Unassembled WGS sequence"/>
</dbReference>
<comment type="caution">
    <text evidence="1">The sequence shown here is derived from an EMBL/GenBank/DDBJ whole genome shotgun (WGS) entry which is preliminary data.</text>
</comment>
<gene>
    <name evidence="1" type="ORF">BDM02DRAFT_3186490</name>
</gene>